<feature type="transmembrane region" description="Helical" evidence="8">
    <location>
        <begin position="518"/>
        <end position="537"/>
    </location>
</feature>
<dbReference type="Gene3D" id="1.20.1250.20">
    <property type="entry name" value="MFS general substrate transporter like domains"/>
    <property type="match status" value="1"/>
</dbReference>
<reference evidence="10 11" key="1">
    <citation type="submission" date="2016-07" db="EMBL/GenBank/DDBJ databases">
        <title>Pervasive Adenine N6-methylation of Active Genes in Fungi.</title>
        <authorList>
            <consortium name="DOE Joint Genome Institute"/>
            <person name="Mondo S.J."/>
            <person name="Dannebaum R.O."/>
            <person name="Kuo R.C."/>
            <person name="Labutti K."/>
            <person name="Haridas S."/>
            <person name="Kuo A."/>
            <person name="Salamov A."/>
            <person name="Ahrendt S.R."/>
            <person name="Lipzen A."/>
            <person name="Sullivan W."/>
            <person name="Andreopoulos W.B."/>
            <person name="Clum A."/>
            <person name="Lindquist E."/>
            <person name="Daum C."/>
            <person name="Ramamoorthy G.K."/>
            <person name="Gryganskyi A."/>
            <person name="Culley D."/>
            <person name="Magnuson J.K."/>
            <person name="James T.Y."/>
            <person name="O'Malley M.A."/>
            <person name="Stajich J.E."/>
            <person name="Spatafora J.W."/>
            <person name="Visel A."/>
            <person name="Grigoriev I.V."/>
        </authorList>
    </citation>
    <scope>NUCLEOTIDE SEQUENCE [LARGE SCALE GENOMIC DNA]</scope>
    <source>
        <strain evidence="10 11">62-1032</strain>
    </source>
</reference>
<feature type="transmembrane region" description="Helical" evidence="8">
    <location>
        <begin position="412"/>
        <end position="430"/>
    </location>
</feature>
<feature type="transmembrane region" description="Helical" evidence="8">
    <location>
        <begin position="450"/>
        <end position="468"/>
    </location>
</feature>
<keyword evidence="4 8" id="KW-0812">Transmembrane</keyword>
<dbReference type="SUPFAM" id="SSF103473">
    <property type="entry name" value="MFS general substrate transporter"/>
    <property type="match status" value="1"/>
</dbReference>
<dbReference type="Proteomes" id="UP000193467">
    <property type="component" value="Unassembled WGS sequence"/>
</dbReference>
<feature type="region of interest" description="Disordered" evidence="7">
    <location>
        <begin position="1"/>
        <end position="27"/>
    </location>
</feature>
<evidence type="ECO:0000256" key="7">
    <source>
        <dbReference type="SAM" id="MobiDB-lite"/>
    </source>
</evidence>
<feature type="transmembrane region" description="Helical" evidence="8">
    <location>
        <begin position="210"/>
        <end position="230"/>
    </location>
</feature>
<comment type="subcellular location">
    <subcellularLocation>
        <location evidence="1">Endomembrane system</location>
        <topology evidence="1">Multi-pass membrane protein</topology>
    </subcellularLocation>
</comment>
<dbReference type="GO" id="GO:0012505">
    <property type="term" value="C:endomembrane system"/>
    <property type="evidence" value="ECO:0007669"/>
    <property type="project" value="UniProtKB-SubCell"/>
</dbReference>
<feature type="compositionally biased region" description="Basic and acidic residues" evidence="7">
    <location>
        <begin position="17"/>
        <end position="27"/>
    </location>
</feature>
<feature type="domain" description="Major facilitator superfamily (MFS) profile" evidence="9">
    <location>
        <begin position="58"/>
        <end position="542"/>
    </location>
</feature>
<sequence length="584" mass="62005">MAPQDQAVAGASAGAEQEEKIIEPTLEEREGDVELGEAGRKAWKEESHVIPKNSLVLVFGGLILATFLVSLDQTIVSAALPTIARELKGSSQGLSWVGSAYLLMSTSLSPLYGKLSSIVGRKAILYPSILIFLVGSALCGAAKSMIWLCVARGVQGVGGGGVLQLTQILVSDLVPLSERGKYSGFIGATWGFAAVCGPLIGGLLTDHVSWRWAFFINLPTGAVALAVLIFSLKLNPHQPVTLASFISTFDFLGLFLVVSGLVLLLVGFSFGEQDWSAPETIALLVVGVVVLLLSALQEATTKRSPVIPPRLFKTRTTAIILVVVFFQAFAFISCSYYGPIYFQILGSSATISGLQLIPFSFGTSLISIATGFIIAKVKRTKEVLIVSFALSTLGFALLATLDESSNRAKQELYLLVAALGIGGIFQAPYISLQAAMPISEMATSTSTVGLFRSMGGTIGISVGGAIYASELKNRLAGISGYATEAAVATSGNVKGLVDIQPLELRQAVLHAYTRSINTIWIVATPMLFLGAVFCIFLKHYSLERNVVRADSKPKPEDAESNETKLDEATLAEGGKKEEEVVELK</sequence>
<dbReference type="InterPro" id="IPR011701">
    <property type="entry name" value="MFS"/>
</dbReference>
<dbReference type="FunFam" id="1.20.1720.10:FF:000013">
    <property type="entry name" value="Related to multidrug resistance proteins"/>
    <property type="match status" value="1"/>
</dbReference>
<dbReference type="EMBL" id="MCGR01000003">
    <property type="protein sequence ID" value="ORY90627.1"/>
    <property type="molecule type" value="Genomic_DNA"/>
</dbReference>
<evidence type="ECO:0000256" key="2">
    <source>
        <dbReference type="ARBA" id="ARBA00008335"/>
    </source>
</evidence>
<dbReference type="OrthoDB" id="10021397at2759"/>
<comment type="similarity">
    <text evidence="2">Belongs to the major facilitator superfamily.</text>
</comment>
<protein>
    <submittedName>
        <fullName evidence="10">MFS amino acid permease</fullName>
    </submittedName>
</protein>
<dbReference type="GO" id="GO:0005886">
    <property type="term" value="C:plasma membrane"/>
    <property type="evidence" value="ECO:0007669"/>
    <property type="project" value="TreeGrafter"/>
</dbReference>
<feature type="transmembrane region" description="Helical" evidence="8">
    <location>
        <begin position="55"/>
        <end position="81"/>
    </location>
</feature>
<feature type="transmembrane region" description="Helical" evidence="8">
    <location>
        <begin position="185"/>
        <end position="204"/>
    </location>
</feature>
<evidence type="ECO:0000256" key="1">
    <source>
        <dbReference type="ARBA" id="ARBA00004127"/>
    </source>
</evidence>
<dbReference type="FunCoup" id="A0A1Y2G143">
    <property type="interactions" value="25"/>
</dbReference>
<evidence type="ECO:0000256" key="4">
    <source>
        <dbReference type="ARBA" id="ARBA00022692"/>
    </source>
</evidence>
<keyword evidence="5 8" id="KW-1133">Transmembrane helix</keyword>
<dbReference type="GO" id="GO:0022857">
    <property type="term" value="F:transmembrane transporter activity"/>
    <property type="evidence" value="ECO:0007669"/>
    <property type="project" value="InterPro"/>
</dbReference>
<keyword evidence="11" id="KW-1185">Reference proteome</keyword>
<evidence type="ECO:0000313" key="11">
    <source>
        <dbReference type="Proteomes" id="UP000193467"/>
    </source>
</evidence>
<dbReference type="Pfam" id="PF07690">
    <property type="entry name" value="MFS_1"/>
    <property type="match status" value="1"/>
</dbReference>
<organism evidence="10 11">
    <name type="scientific">Leucosporidium creatinivorum</name>
    <dbReference type="NCBI Taxonomy" id="106004"/>
    <lineage>
        <taxon>Eukaryota</taxon>
        <taxon>Fungi</taxon>
        <taxon>Dikarya</taxon>
        <taxon>Basidiomycota</taxon>
        <taxon>Pucciniomycotina</taxon>
        <taxon>Microbotryomycetes</taxon>
        <taxon>Leucosporidiales</taxon>
        <taxon>Leucosporidium</taxon>
    </lineage>
</organism>
<evidence type="ECO:0000313" key="10">
    <source>
        <dbReference type="EMBL" id="ORY90627.1"/>
    </source>
</evidence>
<evidence type="ECO:0000256" key="6">
    <source>
        <dbReference type="ARBA" id="ARBA00023136"/>
    </source>
</evidence>
<evidence type="ECO:0000256" key="3">
    <source>
        <dbReference type="ARBA" id="ARBA00022448"/>
    </source>
</evidence>
<dbReference type="InterPro" id="IPR020846">
    <property type="entry name" value="MFS_dom"/>
</dbReference>
<evidence type="ECO:0000256" key="5">
    <source>
        <dbReference type="ARBA" id="ARBA00022989"/>
    </source>
</evidence>
<dbReference type="InterPro" id="IPR036259">
    <property type="entry name" value="MFS_trans_sf"/>
</dbReference>
<feature type="transmembrane region" description="Helical" evidence="8">
    <location>
        <begin position="382"/>
        <end position="400"/>
    </location>
</feature>
<feature type="transmembrane region" description="Helical" evidence="8">
    <location>
        <begin position="280"/>
        <end position="297"/>
    </location>
</feature>
<name>A0A1Y2G143_9BASI</name>
<feature type="transmembrane region" description="Helical" evidence="8">
    <location>
        <begin position="124"/>
        <end position="142"/>
    </location>
</feature>
<dbReference type="CDD" id="cd17502">
    <property type="entry name" value="MFS_Azr1_MDR_like"/>
    <property type="match status" value="1"/>
</dbReference>
<keyword evidence="3" id="KW-0813">Transport</keyword>
<proteinExistence type="inferred from homology"/>
<comment type="caution">
    <text evidence="10">The sequence shown here is derived from an EMBL/GenBank/DDBJ whole genome shotgun (WGS) entry which is preliminary data.</text>
</comment>
<dbReference type="PRINTS" id="PR01036">
    <property type="entry name" value="TCRTETB"/>
</dbReference>
<gene>
    <name evidence="10" type="ORF">BCR35DRAFT_299169</name>
</gene>
<feature type="transmembrane region" description="Helical" evidence="8">
    <location>
        <begin position="242"/>
        <end position="268"/>
    </location>
</feature>
<dbReference type="AlphaFoldDB" id="A0A1Y2G143"/>
<dbReference type="PROSITE" id="PS50850">
    <property type="entry name" value="MFS"/>
    <property type="match status" value="1"/>
</dbReference>
<dbReference type="PANTHER" id="PTHR23501">
    <property type="entry name" value="MAJOR FACILITATOR SUPERFAMILY"/>
    <property type="match status" value="1"/>
</dbReference>
<dbReference type="Gene3D" id="1.20.1720.10">
    <property type="entry name" value="Multidrug resistance protein D"/>
    <property type="match status" value="1"/>
</dbReference>
<keyword evidence="6 8" id="KW-0472">Membrane</keyword>
<dbReference type="PANTHER" id="PTHR23501:SF102">
    <property type="entry name" value="DRUG TRANSPORTER, PUTATIVE (AFU_ORTHOLOGUE AFUA_3G08530)-RELATED"/>
    <property type="match status" value="1"/>
</dbReference>
<feature type="transmembrane region" description="Helical" evidence="8">
    <location>
        <begin position="356"/>
        <end position="375"/>
    </location>
</feature>
<accession>A0A1Y2G143</accession>
<feature type="transmembrane region" description="Helical" evidence="8">
    <location>
        <begin position="318"/>
        <end position="344"/>
    </location>
</feature>
<evidence type="ECO:0000259" key="9">
    <source>
        <dbReference type="PROSITE" id="PS50850"/>
    </source>
</evidence>
<dbReference type="InParanoid" id="A0A1Y2G143"/>
<feature type="region of interest" description="Disordered" evidence="7">
    <location>
        <begin position="549"/>
        <end position="584"/>
    </location>
</feature>
<evidence type="ECO:0000256" key="8">
    <source>
        <dbReference type="SAM" id="Phobius"/>
    </source>
</evidence>